<gene>
    <name evidence="7" type="ORF">U9M48_000856</name>
</gene>
<dbReference type="EMBL" id="CP144745">
    <property type="protein sequence ID" value="WVZ49500.1"/>
    <property type="molecule type" value="Genomic_DNA"/>
</dbReference>
<evidence type="ECO:0008006" key="9">
    <source>
        <dbReference type="Google" id="ProtNLM"/>
    </source>
</evidence>
<feature type="compositionally biased region" description="Low complexity" evidence="6">
    <location>
        <begin position="66"/>
        <end position="85"/>
    </location>
</feature>
<keyword evidence="8" id="KW-1185">Reference proteome</keyword>
<keyword evidence="4" id="KW-0862">Zinc</keyword>
<dbReference type="GO" id="GO:0005634">
    <property type="term" value="C:nucleus"/>
    <property type="evidence" value="ECO:0007669"/>
    <property type="project" value="UniProtKB-SubCell"/>
</dbReference>
<dbReference type="InterPro" id="IPR052035">
    <property type="entry name" value="ZnF_BED_domain_contain"/>
</dbReference>
<proteinExistence type="predicted"/>
<evidence type="ECO:0000256" key="1">
    <source>
        <dbReference type="ARBA" id="ARBA00004123"/>
    </source>
</evidence>
<sequence>MGEGEEQAELLGLAVGVEVMDLDPIAEEEEHRLKDHNEAADARGFMGFSETHGDPNELDGVPVSDPGTGTATASSAPAGSAAVAPSRRRKRSKCWNDFDELTKVVNGKTVRFVHVSRQTTARDMIKLYNDRKAGKAKEDYLSVVGHFVNSKWELEKRLFGLRLIDGKHSGVNIANVVATVIDDYALTDKVFAITLDNASSNNTAMKYLRPFLSGYLGVPAPVLPETPNDDDTHTPSDDDDLSTMFLHQRCCCHVINLGVKAGLDPLKAYVDDFRTAITFLNASNQRIAAYKSYCMSMAVRPRKFGVDMDVRWNSTCLMLKHLVPYKSTFSVFIKTQYPLNRDGTPLLTDNHWLVAEKILSFLELFYESTVALSGVYYPTAPLMVHHILRIARHLNAYENDPLLRCAVVPMKDKFLKFPIDVCTKLTKVFNMYESKFGDERQRAAHQPGAAHGSGKKKMAWGDIYDDDDDIGGFPSTPLGRTPGSSTSSPHALSTVASTSELASYLDSDILTEFDEDFNILSWVIEECRHRLTLDMVEVLSCIKDWELADTHLQHSVEEETQELEEVHENMYLDVDDAAEDEG</sequence>
<organism evidence="7 8">
    <name type="scientific">Paspalum notatum var. saurae</name>
    <dbReference type="NCBI Taxonomy" id="547442"/>
    <lineage>
        <taxon>Eukaryota</taxon>
        <taxon>Viridiplantae</taxon>
        <taxon>Streptophyta</taxon>
        <taxon>Embryophyta</taxon>
        <taxon>Tracheophyta</taxon>
        <taxon>Spermatophyta</taxon>
        <taxon>Magnoliopsida</taxon>
        <taxon>Liliopsida</taxon>
        <taxon>Poales</taxon>
        <taxon>Poaceae</taxon>
        <taxon>PACMAD clade</taxon>
        <taxon>Panicoideae</taxon>
        <taxon>Andropogonodae</taxon>
        <taxon>Paspaleae</taxon>
        <taxon>Paspalinae</taxon>
        <taxon>Paspalum</taxon>
    </lineage>
</organism>
<evidence type="ECO:0000256" key="5">
    <source>
        <dbReference type="ARBA" id="ARBA00023242"/>
    </source>
</evidence>
<reference evidence="7 8" key="1">
    <citation type="submission" date="2024-02" db="EMBL/GenBank/DDBJ databases">
        <title>High-quality chromosome-scale genome assembly of Pensacola bahiagrass (Paspalum notatum Flugge var. saurae).</title>
        <authorList>
            <person name="Vega J.M."/>
            <person name="Podio M."/>
            <person name="Orjuela J."/>
            <person name="Siena L.A."/>
            <person name="Pessino S.C."/>
            <person name="Combes M.C."/>
            <person name="Mariac C."/>
            <person name="Albertini E."/>
            <person name="Pupilli F."/>
            <person name="Ortiz J.P.A."/>
            <person name="Leblanc O."/>
        </authorList>
    </citation>
    <scope>NUCLEOTIDE SEQUENCE [LARGE SCALE GENOMIC DNA]</scope>
    <source>
        <strain evidence="7">R1</strain>
        <tissue evidence="7">Leaf</tissue>
    </source>
</reference>
<feature type="region of interest" description="Disordered" evidence="6">
    <location>
        <begin position="46"/>
        <end position="87"/>
    </location>
</feature>
<accession>A0AAQ3SHP6</accession>
<evidence type="ECO:0000256" key="4">
    <source>
        <dbReference type="ARBA" id="ARBA00022833"/>
    </source>
</evidence>
<evidence type="ECO:0000256" key="6">
    <source>
        <dbReference type="SAM" id="MobiDB-lite"/>
    </source>
</evidence>
<dbReference type="AlphaFoldDB" id="A0AAQ3SHP6"/>
<feature type="compositionally biased region" description="Polar residues" evidence="6">
    <location>
        <begin position="482"/>
        <end position="492"/>
    </location>
</feature>
<name>A0AAQ3SHP6_PASNO</name>
<dbReference type="SUPFAM" id="SSF53098">
    <property type="entry name" value="Ribonuclease H-like"/>
    <property type="match status" value="1"/>
</dbReference>
<dbReference type="PANTHER" id="PTHR46481">
    <property type="entry name" value="ZINC FINGER BED DOMAIN-CONTAINING PROTEIN 4"/>
    <property type="match status" value="1"/>
</dbReference>
<dbReference type="PANTHER" id="PTHR46481:SF10">
    <property type="entry name" value="ZINC FINGER BED DOMAIN-CONTAINING PROTEIN 39"/>
    <property type="match status" value="1"/>
</dbReference>
<comment type="subcellular location">
    <subcellularLocation>
        <location evidence="1">Nucleus</location>
    </subcellularLocation>
</comment>
<dbReference type="GO" id="GO:0008270">
    <property type="term" value="F:zinc ion binding"/>
    <property type="evidence" value="ECO:0007669"/>
    <property type="project" value="UniProtKB-KW"/>
</dbReference>
<feature type="region of interest" description="Disordered" evidence="6">
    <location>
        <begin position="472"/>
        <end position="492"/>
    </location>
</feature>
<dbReference type="InterPro" id="IPR012337">
    <property type="entry name" value="RNaseH-like_sf"/>
</dbReference>
<keyword evidence="5" id="KW-0539">Nucleus</keyword>
<evidence type="ECO:0000313" key="7">
    <source>
        <dbReference type="EMBL" id="WVZ49500.1"/>
    </source>
</evidence>
<keyword evidence="2" id="KW-0479">Metal-binding</keyword>
<protein>
    <recommendedName>
        <fullName evidence="9">Transposase</fullName>
    </recommendedName>
</protein>
<evidence type="ECO:0000313" key="8">
    <source>
        <dbReference type="Proteomes" id="UP001341281"/>
    </source>
</evidence>
<dbReference type="Proteomes" id="UP001341281">
    <property type="component" value="Chromosome 01"/>
</dbReference>
<evidence type="ECO:0000256" key="2">
    <source>
        <dbReference type="ARBA" id="ARBA00022723"/>
    </source>
</evidence>
<evidence type="ECO:0000256" key="3">
    <source>
        <dbReference type="ARBA" id="ARBA00022771"/>
    </source>
</evidence>
<keyword evidence="3" id="KW-0863">Zinc-finger</keyword>